<dbReference type="SUPFAM" id="SSF48613">
    <property type="entry name" value="Heme oxygenase-like"/>
    <property type="match status" value="1"/>
</dbReference>
<evidence type="ECO:0000313" key="1">
    <source>
        <dbReference type="EMBL" id="QDT36992.1"/>
    </source>
</evidence>
<sequence length="283" mass="31717">MSAEISRLTPLARRFDCTPMTASEFIADQIADIRGELLEHSIYRRVDSPSALRIFMRSHIFAVWDFMSLLGRLRREVTCPAAPWLPPTDAALARFVNEITLGEECDEDGRGGYASHFDLYREAMAEQGADTDPIDEMLDHLRSGRSWEDALGGLDVPRGTSEFTRHNLDLATNGSAAEVAAAFCFGREDLIPEMFTRLVATLQDQGSRTERFVYYLQRHIEIDGDEHGPLSRRLVDRLCGDDRSTWNAAAGAAREAIAKRIGLWDGIADEIRLRSDCVEHVSV</sequence>
<organism evidence="1 2">
    <name type="scientific">Stratiformator vulcanicus</name>
    <dbReference type="NCBI Taxonomy" id="2527980"/>
    <lineage>
        <taxon>Bacteria</taxon>
        <taxon>Pseudomonadati</taxon>
        <taxon>Planctomycetota</taxon>
        <taxon>Planctomycetia</taxon>
        <taxon>Planctomycetales</taxon>
        <taxon>Planctomycetaceae</taxon>
        <taxon>Stratiformator</taxon>
    </lineage>
</organism>
<protein>
    <recommendedName>
        <fullName evidence="3">DUF3050 domain-containing protein</fullName>
    </recommendedName>
</protein>
<dbReference type="InterPro" id="IPR024423">
    <property type="entry name" value="DUF3050"/>
</dbReference>
<name>A0A517QZC6_9PLAN</name>
<dbReference type="AlphaFoldDB" id="A0A517QZC6"/>
<dbReference type="Pfam" id="PF11251">
    <property type="entry name" value="DUF3050"/>
    <property type="match status" value="1"/>
</dbReference>
<dbReference type="Proteomes" id="UP000317318">
    <property type="component" value="Chromosome"/>
</dbReference>
<dbReference type="InterPro" id="IPR016084">
    <property type="entry name" value="Haem_Oase-like_multi-hlx"/>
</dbReference>
<dbReference type="EMBL" id="CP036268">
    <property type="protein sequence ID" value="QDT36992.1"/>
    <property type="molecule type" value="Genomic_DNA"/>
</dbReference>
<evidence type="ECO:0000313" key="2">
    <source>
        <dbReference type="Proteomes" id="UP000317318"/>
    </source>
</evidence>
<accession>A0A517QZC6</accession>
<dbReference type="Gene3D" id="1.20.910.10">
    <property type="entry name" value="Heme oxygenase-like"/>
    <property type="match status" value="1"/>
</dbReference>
<dbReference type="SMART" id="SM01236">
    <property type="entry name" value="Haem_oxygenase_2"/>
    <property type="match status" value="1"/>
</dbReference>
<keyword evidence="2" id="KW-1185">Reference proteome</keyword>
<evidence type="ECO:0008006" key="3">
    <source>
        <dbReference type="Google" id="ProtNLM"/>
    </source>
</evidence>
<dbReference type="KEGG" id="svp:Pan189_13560"/>
<proteinExistence type="predicted"/>
<gene>
    <name evidence="1" type="ORF">Pan189_13560</name>
</gene>
<reference evidence="1 2" key="1">
    <citation type="submission" date="2019-02" db="EMBL/GenBank/DDBJ databases">
        <title>Deep-cultivation of Planctomycetes and their phenomic and genomic characterization uncovers novel biology.</title>
        <authorList>
            <person name="Wiegand S."/>
            <person name="Jogler M."/>
            <person name="Boedeker C."/>
            <person name="Pinto D."/>
            <person name="Vollmers J."/>
            <person name="Rivas-Marin E."/>
            <person name="Kohn T."/>
            <person name="Peeters S.H."/>
            <person name="Heuer A."/>
            <person name="Rast P."/>
            <person name="Oberbeckmann S."/>
            <person name="Bunk B."/>
            <person name="Jeske O."/>
            <person name="Meyerdierks A."/>
            <person name="Storesund J.E."/>
            <person name="Kallscheuer N."/>
            <person name="Luecker S."/>
            <person name="Lage O.M."/>
            <person name="Pohl T."/>
            <person name="Merkel B.J."/>
            <person name="Hornburger P."/>
            <person name="Mueller R.-W."/>
            <person name="Bruemmer F."/>
            <person name="Labrenz M."/>
            <person name="Spormann A.M."/>
            <person name="Op den Camp H."/>
            <person name="Overmann J."/>
            <person name="Amann R."/>
            <person name="Jetten M.S.M."/>
            <person name="Mascher T."/>
            <person name="Medema M.H."/>
            <person name="Devos D.P."/>
            <person name="Kaster A.-K."/>
            <person name="Ovreas L."/>
            <person name="Rohde M."/>
            <person name="Galperin M.Y."/>
            <person name="Jogler C."/>
        </authorList>
    </citation>
    <scope>NUCLEOTIDE SEQUENCE [LARGE SCALE GENOMIC DNA]</scope>
    <source>
        <strain evidence="1 2">Pan189</strain>
    </source>
</reference>